<evidence type="ECO:0000256" key="2">
    <source>
        <dbReference type="ARBA" id="ARBA00022617"/>
    </source>
</evidence>
<dbReference type="GO" id="GO:0046872">
    <property type="term" value="F:metal ion binding"/>
    <property type="evidence" value="ECO:0007669"/>
    <property type="project" value="UniProtKB-KW"/>
</dbReference>
<evidence type="ECO:0000256" key="1">
    <source>
        <dbReference type="ARBA" id="ARBA00004418"/>
    </source>
</evidence>
<evidence type="ECO:0000256" key="9">
    <source>
        <dbReference type="PIRSR" id="PIRSR000294-2"/>
    </source>
</evidence>
<dbReference type="Gene3D" id="1.10.760.10">
    <property type="entry name" value="Cytochrome c-like domain"/>
    <property type="match status" value="2"/>
</dbReference>
<gene>
    <name evidence="12" type="ORF">HTY61_04125</name>
</gene>
<dbReference type="InterPro" id="IPR026259">
    <property type="entry name" value="MauG/Cytc_peroxidase"/>
</dbReference>
<dbReference type="KEGG" id="orm:HTY61_04125"/>
<feature type="binding site" description="covalent" evidence="8">
    <location>
        <position position="56"/>
    </location>
    <ligand>
        <name>heme c</name>
        <dbReference type="ChEBI" id="CHEBI:61717"/>
        <label>1</label>
    </ligand>
</feature>
<keyword evidence="3 9" id="KW-0479">Metal-binding</keyword>
<feature type="binding site" description="axial binding residue" evidence="9">
    <location>
        <position position="60"/>
    </location>
    <ligand>
        <name>heme c</name>
        <dbReference type="ChEBI" id="CHEBI:61717"/>
        <label>1</label>
    </ligand>
    <ligandPart>
        <name>Fe</name>
        <dbReference type="ChEBI" id="CHEBI:18248"/>
    </ligandPart>
</feature>
<dbReference type="InterPro" id="IPR036909">
    <property type="entry name" value="Cyt_c-like_dom_sf"/>
</dbReference>
<feature type="binding site" description="covalent" evidence="8">
    <location>
        <position position="224"/>
    </location>
    <ligand>
        <name>heme c</name>
        <dbReference type="ChEBI" id="CHEBI:61717"/>
        <label>2</label>
    </ligand>
</feature>
<feature type="binding site" description="covalent" evidence="8">
    <location>
        <position position="59"/>
    </location>
    <ligand>
        <name>heme c</name>
        <dbReference type="ChEBI" id="CHEBI:61717"/>
        <label>1</label>
    </ligand>
</feature>
<dbReference type="GO" id="GO:0009055">
    <property type="term" value="F:electron transfer activity"/>
    <property type="evidence" value="ECO:0007669"/>
    <property type="project" value="InterPro"/>
</dbReference>
<comment type="subcellular location">
    <subcellularLocation>
        <location evidence="1">Periplasm</location>
    </subcellularLocation>
</comment>
<evidence type="ECO:0000313" key="12">
    <source>
        <dbReference type="EMBL" id="QKV17712.1"/>
    </source>
</evidence>
<evidence type="ECO:0000256" key="7">
    <source>
        <dbReference type="ARBA" id="ARBA00023004"/>
    </source>
</evidence>
<protein>
    <submittedName>
        <fullName evidence="12">Methylamine utilization protein MauG</fullName>
    </submittedName>
</protein>
<dbReference type="GO" id="GO:0020037">
    <property type="term" value="F:heme binding"/>
    <property type="evidence" value="ECO:0007669"/>
    <property type="project" value="InterPro"/>
</dbReference>
<comment type="PTM">
    <text evidence="8">Binds 2 heme groups per subunit.</text>
</comment>
<feature type="binding site" description="axial binding residue" evidence="9">
    <location>
        <position position="228"/>
    </location>
    <ligand>
        <name>heme c</name>
        <dbReference type="ChEBI" id="CHEBI:61717"/>
        <label>2</label>
    </ligand>
    <ligandPart>
        <name>Fe</name>
        <dbReference type="ChEBI" id="CHEBI:18248"/>
    </ligandPart>
</feature>
<feature type="binding site" description="covalent" evidence="8">
    <location>
        <position position="227"/>
    </location>
    <ligand>
        <name>heme c</name>
        <dbReference type="ChEBI" id="CHEBI:61717"/>
        <label>2</label>
    </ligand>
</feature>
<feature type="domain" description="Cytochrome c" evidence="11">
    <location>
        <begin position="34"/>
        <end position="150"/>
    </location>
</feature>
<dbReference type="Proteomes" id="UP000509367">
    <property type="component" value="Chromosome"/>
</dbReference>
<evidence type="ECO:0000256" key="6">
    <source>
        <dbReference type="ARBA" id="ARBA00023002"/>
    </source>
</evidence>
<keyword evidence="2 8" id="KW-0349">Heme</keyword>
<dbReference type="SUPFAM" id="SSF46626">
    <property type="entry name" value="Cytochrome c"/>
    <property type="match status" value="2"/>
</dbReference>
<keyword evidence="13" id="KW-1185">Reference proteome</keyword>
<dbReference type="EMBL" id="CP054836">
    <property type="protein sequence ID" value="QKV17712.1"/>
    <property type="molecule type" value="Genomic_DNA"/>
</dbReference>
<evidence type="ECO:0000259" key="11">
    <source>
        <dbReference type="PROSITE" id="PS51007"/>
    </source>
</evidence>
<dbReference type="InterPro" id="IPR051395">
    <property type="entry name" value="Cytochrome_c_Peroxidase/MauG"/>
</dbReference>
<proteinExistence type="predicted"/>
<feature type="domain" description="Cytochrome c" evidence="11">
    <location>
        <begin position="207"/>
        <end position="373"/>
    </location>
</feature>
<dbReference type="PIRSF" id="PIRSF000294">
    <property type="entry name" value="Cytochrome-c_peroxidase"/>
    <property type="match status" value="1"/>
</dbReference>
<reference evidence="12 13" key="1">
    <citation type="submission" date="2020-06" db="EMBL/GenBank/DDBJ databases">
        <title>Oricola thermophila sp. nov. isolated from a tidal sediments.</title>
        <authorList>
            <person name="Kwon K.K."/>
            <person name="Yang S.-H."/>
            <person name="Park M.-J."/>
        </authorList>
    </citation>
    <scope>NUCLEOTIDE SEQUENCE [LARGE SCALE GENOMIC DNA]</scope>
    <source>
        <strain evidence="12 13">MEBiC13590</strain>
    </source>
</reference>
<evidence type="ECO:0000256" key="3">
    <source>
        <dbReference type="ARBA" id="ARBA00022723"/>
    </source>
</evidence>
<keyword evidence="4 10" id="KW-0732">Signal</keyword>
<evidence type="ECO:0000256" key="4">
    <source>
        <dbReference type="ARBA" id="ARBA00022729"/>
    </source>
</evidence>
<sequence>MARLALALGLPATALSIFAFAVASAEQPAAPPASLEALGEALFFDTNLSANRTQACASCHDPDYAFADPRGMASIGDDGESLGDRNVPTAAYAALSPEFHRREDGEWVGGQFLDGRAATLEEQAGGPPLNPIEMGMPDEASVVERLKENPGYVAAFDALFGPGTLDDAETGYDAMTRAIAAFERTETFMPFDSKYDRFLRGEAKLTDEEELGRLLFFSQQFTNCNQCHQLAKSAIDPRETFTDYRFHNIGVPENRALREMNGSAPDTVDEGLLANDAIDDPAQRGKFRTPTLRNVAVTAPYMHNGIFGDLRTVILFYNKYNTKNPERLVNPETGEPFGEPEVPENLSTEELTHGPALDDKRIDALVAFLKTLTDARYEHLLED</sequence>
<dbReference type="PROSITE" id="PS51007">
    <property type="entry name" value="CYTC"/>
    <property type="match status" value="2"/>
</dbReference>
<keyword evidence="7 9" id="KW-0408">Iron</keyword>
<keyword evidence="6" id="KW-0560">Oxidoreductase</keyword>
<name>A0A6N1VEQ2_9HYPH</name>
<dbReference type="PANTHER" id="PTHR30600">
    <property type="entry name" value="CYTOCHROME C PEROXIDASE-RELATED"/>
    <property type="match status" value="1"/>
</dbReference>
<organism evidence="12 13">
    <name type="scientific">Oricola thermophila</name>
    <dbReference type="NCBI Taxonomy" id="2742145"/>
    <lineage>
        <taxon>Bacteria</taxon>
        <taxon>Pseudomonadati</taxon>
        <taxon>Pseudomonadota</taxon>
        <taxon>Alphaproteobacteria</taxon>
        <taxon>Hyphomicrobiales</taxon>
        <taxon>Ahrensiaceae</taxon>
        <taxon>Oricola</taxon>
    </lineage>
</organism>
<evidence type="ECO:0000256" key="10">
    <source>
        <dbReference type="SAM" id="SignalP"/>
    </source>
</evidence>
<dbReference type="PANTHER" id="PTHR30600:SF10">
    <property type="entry name" value="BLL6722 PROTEIN"/>
    <property type="match status" value="1"/>
</dbReference>
<comment type="cofactor">
    <cofactor evidence="8">
        <name>heme</name>
        <dbReference type="ChEBI" id="CHEBI:30413"/>
    </cofactor>
    <text evidence="8">Binds 2 heme groups.</text>
</comment>
<feature type="signal peptide" evidence="10">
    <location>
        <begin position="1"/>
        <end position="25"/>
    </location>
</feature>
<dbReference type="RefSeq" id="WP_175275609.1">
    <property type="nucleotide sequence ID" value="NZ_CP054836.1"/>
</dbReference>
<evidence type="ECO:0000313" key="13">
    <source>
        <dbReference type="Proteomes" id="UP000509367"/>
    </source>
</evidence>
<evidence type="ECO:0000256" key="5">
    <source>
        <dbReference type="ARBA" id="ARBA00022764"/>
    </source>
</evidence>
<evidence type="ECO:0000256" key="8">
    <source>
        <dbReference type="PIRSR" id="PIRSR000294-1"/>
    </source>
</evidence>
<dbReference type="GO" id="GO:0004130">
    <property type="term" value="F:cytochrome-c peroxidase activity"/>
    <property type="evidence" value="ECO:0007669"/>
    <property type="project" value="TreeGrafter"/>
</dbReference>
<dbReference type="AlphaFoldDB" id="A0A6N1VEQ2"/>
<dbReference type="Pfam" id="PF03150">
    <property type="entry name" value="CCP_MauG"/>
    <property type="match status" value="1"/>
</dbReference>
<feature type="chain" id="PRO_5027015697" evidence="10">
    <location>
        <begin position="26"/>
        <end position="383"/>
    </location>
</feature>
<dbReference type="InterPro" id="IPR009056">
    <property type="entry name" value="Cyt_c-like_dom"/>
</dbReference>
<dbReference type="InterPro" id="IPR004852">
    <property type="entry name" value="Di-haem_cyt_c_peroxidsae"/>
</dbReference>
<keyword evidence="5" id="KW-0574">Periplasm</keyword>
<dbReference type="GO" id="GO:0042597">
    <property type="term" value="C:periplasmic space"/>
    <property type="evidence" value="ECO:0007669"/>
    <property type="project" value="UniProtKB-SubCell"/>
</dbReference>
<accession>A0A6N1VEQ2</accession>